<sequence>MSSNAALQPNSIDEVRDAVLASTRVKVVGNQTKPPLCSHHDSCDVVSLGQLSGVVEYQPSEYTFTALAGTKVSEVAEVLAERGQYLPFDPMRIRAGATLGGTIASGLSGPGRFRYGSIRDFLIGAKLMLGDATVVHVGGKVVKNAAGFDIPKLLVGSAGELGAMLEVTFKVFPKPPATATLKLPCESSQQATDRMADAALRRWELDAIDYHYDTSTLYMRQRGPAEANRLIAAEIESQFGNLERLDEDEANALWNSITELNWSGDGSHVVKIPSTTRHAATLCDTIAAAMPIQLHISGCGNVVWAALTEEDGLDELESLLVTHNHRGLCVCGPSNRTKLNPHNETNIEAAVQQAFDPTGRFKS</sequence>
<keyword evidence="2" id="KW-0560">Oxidoreductase</keyword>
<dbReference type="PROSITE" id="PS51387">
    <property type="entry name" value="FAD_PCMH"/>
    <property type="match status" value="1"/>
</dbReference>
<comment type="caution">
    <text evidence="2">The sequence shown here is derived from an EMBL/GenBank/DDBJ whole genome shotgun (WGS) entry which is preliminary data.</text>
</comment>
<dbReference type="GO" id="GO:0016491">
    <property type="term" value="F:oxidoreductase activity"/>
    <property type="evidence" value="ECO:0007669"/>
    <property type="project" value="UniProtKB-KW"/>
</dbReference>
<accession>A0A5C6CL55</accession>
<evidence type="ECO:0000313" key="2">
    <source>
        <dbReference type="EMBL" id="TWU25340.1"/>
    </source>
</evidence>
<proteinExistence type="predicted"/>
<reference evidence="2 3" key="1">
    <citation type="submission" date="2019-02" db="EMBL/GenBank/DDBJ databases">
        <title>Deep-cultivation of Planctomycetes and their phenomic and genomic characterization uncovers novel biology.</title>
        <authorList>
            <person name="Wiegand S."/>
            <person name="Jogler M."/>
            <person name="Boedeker C."/>
            <person name="Pinto D."/>
            <person name="Vollmers J."/>
            <person name="Rivas-Marin E."/>
            <person name="Kohn T."/>
            <person name="Peeters S.H."/>
            <person name="Heuer A."/>
            <person name="Rast P."/>
            <person name="Oberbeckmann S."/>
            <person name="Bunk B."/>
            <person name="Jeske O."/>
            <person name="Meyerdierks A."/>
            <person name="Storesund J.E."/>
            <person name="Kallscheuer N."/>
            <person name="Luecker S."/>
            <person name="Lage O.M."/>
            <person name="Pohl T."/>
            <person name="Merkel B.J."/>
            <person name="Hornburger P."/>
            <person name="Mueller R.-W."/>
            <person name="Bruemmer F."/>
            <person name="Labrenz M."/>
            <person name="Spormann A.M."/>
            <person name="Op Den Camp H."/>
            <person name="Overmann J."/>
            <person name="Amann R."/>
            <person name="Jetten M.S.M."/>
            <person name="Mascher T."/>
            <person name="Medema M.H."/>
            <person name="Devos D.P."/>
            <person name="Kaster A.-K."/>
            <person name="Ovreas L."/>
            <person name="Rohde M."/>
            <person name="Galperin M.Y."/>
            <person name="Jogler C."/>
        </authorList>
    </citation>
    <scope>NUCLEOTIDE SEQUENCE [LARGE SCALE GENOMIC DNA]</scope>
    <source>
        <strain evidence="2 3">Pla52o</strain>
    </source>
</reference>
<dbReference type="GO" id="GO:0071949">
    <property type="term" value="F:FAD binding"/>
    <property type="evidence" value="ECO:0007669"/>
    <property type="project" value="InterPro"/>
</dbReference>
<feature type="domain" description="FAD-binding PCMH-type" evidence="1">
    <location>
        <begin position="1"/>
        <end position="174"/>
    </location>
</feature>
<dbReference type="EC" id="1.-.-.-" evidence="2"/>
<gene>
    <name evidence="2" type="ORF">Pla52o_16410</name>
</gene>
<keyword evidence="3" id="KW-1185">Reference proteome</keyword>
<dbReference type="InterPro" id="IPR006094">
    <property type="entry name" value="Oxid_FAD_bind_N"/>
</dbReference>
<dbReference type="InterPro" id="IPR036318">
    <property type="entry name" value="FAD-bd_PCMH-like_sf"/>
</dbReference>
<dbReference type="RefSeq" id="WP_146593977.1">
    <property type="nucleotide sequence ID" value="NZ_SJPT01000002.1"/>
</dbReference>
<dbReference type="EMBL" id="SJPT01000002">
    <property type="protein sequence ID" value="TWU25340.1"/>
    <property type="molecule type" value="Genomic_DNA"/>
</dbReference>
<dbReference type="InterPro" id="IPR016169">
    <property type="entry name" value="FAD-bd_PCMH_sub2"/>
</dbReference>
<name>A0A5C6CL55_9BACT</name>
<dbReference type="Gene3D" id="3.30.465.10">
    <property type="match status" value="1"/>
</dbReference>
<evidence type="ECO:0000259" key="1">
    <source>
        <dbReference type="PROSITE" id="PS51387"/>
    </source>
</evidence>
<dbReference type="PANTHER" id="PTHR11748:SF103">
    <property type="entry name" value="GLYCOLATE OXIDASE SUBUNIT GLCE"/>
    <property type="match status" value="1"/>
</dbReference>
<evidence type="ECO:0000313" key="3">
    <source>
        <dbReference type="Proteomes" id="UP000316304"/>
    </source>
</evidence>
<dbReference type="PANTHER" id="PTHR11748">
    <property type="entry name" value="D-LACTATE DEHYDROGENASE"/>
    <property type="match status" value="1"/>
</dbReference>
<dbReference type="SUPFAM" id="SSF56176">
    <property type="entry name" value="FAD-binding/transporter-associated domain-like"/>
    <property type="match status" value="1"/>
</dbReference>
<dbReference type="Pfam" id="PF01565">
    <property type="entry name" value="FAD_binding_4"/>
    <property type="match status" value="1"/>
</dbReference>
<protein>
    <submittedName>
        <fullName evidence="2">Putative FAD-linked oxidoreductase</fullName>
        <ecNumber evidence="2">1.-.-.-</ecNumber>
    </submittedName>
</protein>
<dbReference type="AlphaFoldDB" id="A0A5C6CL55"/>
<dbReference type="InterPro" id="IPR016166">
    <property type="entry name" value="FAD-bd_PCMH"/>
</dbReference>
<dbReference type="Proteomes" id="UP000316304">
    <property type="component" value="Unassembled WGS sequence"/>
</dbReference>
<organism evidence="2 3">
    <name type="scientific">Novipirellula galeiformis</name>
    <dbReference type="NCBI Taxonomy" id="2528004"/>
    <lineage>
        <taxon>Bacteria</taxon>
        <taxon>Pseudomonadati</taxon>
        <taxon>Planctomycetota</taxon>
        <taxon>Planctomycetia</taxon>
        <taxon>Pirellulales</taxon>
        <taxon>Pirellulaceae</taxon>
        <taxon>Novipirellula</taxon>
    </lineage>
</organism>
<dbReference type="OrthoDB" id="9767256at2"/>